<feature type="region of interest" description="Disordered" evidence="10">
    <location>
        <begin position="1"/>
        <end position="26"/>
    </location>
</feature>
<comment type="function">
    <text evidence="9">Essential core component of the TIM22 complex, a complex that mediates the import and insertion of multi-pass transmembrane proteins into the mitochondrial inner membrane. In the TIM22 complex, it constitutes the voltage-activated and signal-gated channel. Forms a twin-pore translocase that uses the membrane potential as external driving force in 2 voltage-dependent steps.</text>
</comment>
<protein>
    <recommendedName>
        <fullName evidence="3 9">Mitochondrial import inner membrane translocase subunit TIM22</fullName>
    </recommendedName>
</protein>
<dbReference type="InterPro" id="IPR039175">
    <property type="entry name" value="TIM22"/>
</dbReference>
<keyword evidence="9" id="KW-0811">Translocation</keyword>
<sequence>MNYLTPFVTPGYEPPQPDPVTGELRPKTEDERREIISQMKQIRLVQEGMESPVTKAAISGAMGFAIGAFFSLMGSSFTIEDPFRAQQYDGMKTAEKAKLIFKDMGKGMWRQGMGFGKVGALYAGTECVVEGVSRALPRSPSRRSLSFRPLPSLSPSSRFPPPPPTPLSYPPAPFILLTSPRSNQFRAKNDIYNSVYAGLISGAVLARNSGPRAMVLGGMGFAAFSAVIDSYLRRETADEDA</sequence>
<keyword evidence="8" id="KW-0472">Membrane</keyword>
<evidence type="ECO:0000256" key="5">
    <source>
        <dbReference type="ARBA" id="ARBA00022792"/>
    </source>
</evidence>
<proteinExistence type="inferred from homology"/>
<evidence type="ECO:0000256" key="7">
    <source>
        <dbReference type="ARBA" id="ARBA00023128"/>
    </source>
</evidence>
<evidence type="ECO:0000256" key="9">
    <source>
        <dbReference type="RuleBase" id="RU367038"/>
    </source>
</evidence>
<comment type="subunit">
    <text evidence="9">Component of the TIM22 complex.</text>
</comment>
<keyword evidence="7 9" id="KW-0496">Mitochondrion</keyword>
<dbReference type="GO" id="GO:0008320">
    <property type="term" value="F:protein transmembrane transporter activity"/>
    <property type="evidence" value="ECO:0007669"/>
    <property type="project" value="UniProtKB-UniRule"/>
</dbReference>
<evidence type="ECO:0000256" key="3">
    <source>
        <dbReference type="ARBA" id="ARBA00020722"/>
    </source>
</evidence>
<evidence type="ECO:0000313" key="12">
    <source>
        <dbReference type="Proteomes" id="UP000243876"/>
    </source>
</evidence>
<reference evidence="12" key="1">
    <citation type="submission" date="2015-02" db="EMBL/GenBank/DDBJ databases">
        <authorList>
            <person name="Gon?alves P."/>
        </authorList>
    </citation>
    <scope>NUCLEOTIDE SEQUENCE [LARGE SCALE GENOMIC DNA]</scope>
</reference>
<comment type="subcellular location">
    <subcellularLocation>
        <location evidence="1 9">Mitochondrion inner membrane</location>
        <topology evidence="1 9">Multi-pass membrane protein</topology>
    </subcellularLocation>
</comment>
<keyword evidence="9" id="KW-0813">Transport</keyword>
<evidence type="ECO:0000313" key="11">
    <source>
        <dbReference type="EMBL" id="CEQ40668.1"/>
    </source>
</evidence>
<dbReference type="OrthoDB" id="75343at2759"/>
<dbReference type="GO" id="GO:0030943">
    <property type="term" value="F:mitochondrion targeting sequence binding"/>
    <property type="evidence" value="ECO:0007669"/>
    <property type="project" value="TreeGrafter"/>
</dbReference>
<feature type="non-terminal residue" evidence="11">
    <location>
        <position position="1"/>
    </location>
</feature>
<evidence type="ECO:0000256" key="6">
    <source>
        <dbReference type="ARBA" id="ARBA00022989"/>
    </source>
</evidence>
<keyword evidence="4" id="KW-0812">Transmembrane</keyword>
<dbReference type="EMBL" id="CENE01000008">
    <property type="protein sequence ID" value="CEQ40668.1"/>
    <property type="molecule type" value="Genomic_DNA"/>
</dbReference>
<gene>
    <name evidence="11" type="primary">SPOSA6832_02301</name>
</gene>
<dbReference type="PANTHER" id="PTHR14110:SF0">
    <property type="entry name" value="MITOCHONDRIAL IMPORT INNER MEMBRANE TRANSLOCASE SUBUNIT TIM22"/>
    <property type="match status" value="1"/>
</dbReference>
<keyword evidence="12" id="KW-1185">Reference proteome</keyword>
<feature type="compositionally biased region" description="Low complexity" evidence="10">
    <location>
        <begin position="139"/>
        <end position="157"/>
    </location>
</feature>
<keyword evidence="5 9" id="KW-0999">Mitochondrion inner membrane</keyword>
<dbReference type="AlphaFoldDB" id="A0A0D6ELT9"/>
<comment type="similarity">
    <text evidence="2 9">Belongs to the Tim17/Tim22/Tim23 family.</text>
</comment>
<evidence type="ECO:0000256" key="4">
    <source>
        <dbReference type="ARBA" id="ARBA00022692"/>
    </source>
</evidence>
<accession>A0A0D6ELT9</accession>
<dbReference type="Pfam" id="PF02466">
    <property type="entry name" value="Tim17"/>
    <property type="match status" value="2"/>
</dbReference>
<keyword evidence="6" id="KW-1133">Transmembrane helix</keyword>
<evidence type="ECO:0000256" key="1">
    <source>
        <dbReference type="ARBA" id="ARBA00004448"/>
    </source>
</evidence>
<feature type="region of interest" description="Disordered" evidence="10">
    <location>
        <begin position="139"/>
        <end position="164"/>
    </location>
</feature>
<dbReference type="GO" id="GO:0045039">
    <property type="term" value="P:protein insertion into mitochondrial inner membrane"/>
    <property type="evidence" value="ECO:0007669"/>
    <property type="project" value="UniProtKB-UniRule"/>
</dbReference>
<keyword evidence="9" id="KW-0653">Protein transport</keyword>
<evidence type="ECO:0000256" key="2">
    <source>
        <dbReference type="ARBA" id="ARBA00008444"/>
    </source>
</evidence>
<organism evidence="11 12">
    <name type="scientific">Sporidiobolus salmonicolor</name>
    <name type="common">Yeast-like fungus</name>
    <name type="synonym">Sporobolomyces salmonicolor</name>
    <dbReference type="NCBI Taxonomy" id="5005"/>
    <lineage>
        <taxon>Eukaryota</taxon>
        <taxon>Fungi</taxon>
        <taxon>Dikarya</taxon>
        <taxon>Basidiomycota</taxon>
        <taxon>Pucciniomycotina</taxon>
        <taxon>Microbotryomycetes</taxon>
        <taxon>Sporidiobolales</taxon>
        <taxon>Sporidiobolaceae</taxon>
        <taxon>Sporobolomyces</taxon>
    </lineage>
</organism>
<evidence type="ECO:0000256" key="10">
    <source>
        <dbReference type="SAM" id="MobiDB-lite"/>
    </source>
</evidence>
<dbReference type="Proteomes" id="UP000243876">
    <property type="component" value="Unassembled WGS sequence"/>
</dbReference>
<evidence type="ECO:0000256" key="8">
    <source>
        <dbReference type="ARBA" id="ARBA00023136"/>
    </source>
</evidence>
<dbReference type="PANTHER" id="PTHR14110">
    <property type="entry name" value="MITOCHONDRIAL IMPORT INNER MEMBRANE TRANSLOCASE SUBUNIT TIM22"/>
    <property type="match status" value="1"/>
</dbReference>
<dbReference type="GO" id="GO:0042721">
    <property type="term" value="C:TIM22 mitochondrial import inner membrane insertion complex"/>
    <property type="evidence" value="ECO:0007669"/>
    <property type="project" value="UniProtKB-UniRule"/>
</dbReference>
<name>A0A0D6ELT9_SPOSA</name>